<proteinExistence type="predicted"/>
<reference evidence="2" key="1">
    <citation type="submission" date="2023-07" db="EMBL/GenBank/DDBJ databases">
        <title>Draft genome sequence of Agarivorans aestuarii strain ZMCS4, a CAZymes producing bacteria isolated from the marine brown algae Clodostephus spongiosus.</title>
        <authorList>
            <person name="Lorente B."/>
            <person name="Cabral C."/>
            <person name="Frias J."/>
            <person name="Faria J."/>
            <person name="Toubarro D."/>
        </authorList>
    </citation>
    <scope>NUCLEOTIDE SEQUENCE [LARGE SCALE GENOMIC DNA]</scope>
    <source>
        <strain evidence="2">ZMCS4</strain>
    </source>
</reference>
<reference evidence="1 2" key="2">
    <citation type="submission" date="2023-12" db="EMBL/GenBank/DDBJ databases">
        <authorList>
            <consortium name="Cladostephus spongiosus"/>
            <person name="Lorente B."/>
            <person name="Cabral C."/>
            <person name="Frias J."/>
            <person name="Faria J."/>
            <person name="Toubarro D."/>
        </authorList>
    </citation>
    <scope>NUCLEOTIDE SEQUENCE [LARGE SCALE GENOMIC DNA]</scope>
    <source>
        <strain evidence="1 2">ZMCS4</strain>
    </source>
</reference>
<comment type="caution">
    <text evidence="1">The sequence shown here is derived from an EMBL/GenBank/DDBJ whole genome shotgun (WGS) entry which is preliminary data.</text>
</comment>
<gene>
    <name evidence="1" type="ORF">SNR37_001622</name>
</gene>
<keyword evidence="2" id="KW-1185">Reference proteome</keyword>
<accession>A0ABU7GAL1</accession>
<name>A0ABU7GAL1_9ALTE</name>
<organism evidence="1 2">
    <name type="scientific">Agarivorans aestuarii</name>
    <dbReference type="NCBI Taxonomy" id="1563703"/>
    <lineage>
        <taxon>Bacteria</taxon>
        <taxon>Pseudomonadati</taxon>
        <taxon>Pseudomonadota</taxon>
        <taxon>Gammaproteobacteria</taxon>
        <taxon>Alteromonadales</taxon>
        <taxon>Alteromonadaceae</taxon>
        <taxon>Agarivorans</taxon>
    </lineage>
</organism>
<evidence type="ECO:0008006" key="3">
    <source>
        <dbReference type="Google" id="ProtNLM"/>
    </source>
</evidence>
<dbReference type="EMBL" id="JAYDYW010000019">
    <property type="protein sequence ID" value="MEE1676290.1"/>
    <property type="molecule type" value="Genomic_DNA"/>
</dbReference>
<evidence type="ECO:0000313" key="2">
    <source>
        <dbReference type="Proteomes" id="UP001310248"/>
    </source>
</evidence>
<dbReference type="Proteomes" id="UP001310248">
    <property type="component" value="Unassembled WGS sequence"/>
</dbReference>
<protein>
    <recommendedName>
        <fullName evidence="3">CopG family transcriptional regulator</fullName>
    </recommendedName>
</protein>
<evidence type="ECO:0000313" key="1">
    <source>
        <dbReference type="EMBL" id="MEE1676290.1"/>
    </source>
</evidence>
<dbReference type="RefSeq" id="WP_329776974.1">
    <property type="nucleotide sequence ID" value="NZ_JAYDYW010000019.1"/>
</dbReference>
<sequence length="108" mass="12096">MALHDLKKKPRASKPKQFCDVDSFIAQAELYANGCENVVHLPIQAKRNSSKQPTKNATFSLNQAVILELEQIKQKTGLSKSYLVRALTHHLAGLEEPKQQAILHPEKP</sequence>